<dbReference type="PROSITE" id="PS50011">
    <property type="entry name" value="PROTEIN_KINASE_DOM"/>
    <property type="match status" value="1"/>
</dbReference>
<dbReference type="Proteomes" id="UP000806378">
    <property type="component" value="Unassembled WGS sequence"/>
</dbReference>
<dbReference type="InterPro" id="IPR008271">
    <property type="entry name" value="Ser/Thr_kinase_AS"/>
</dbReference>
<keyword evidence="6" id="KW-0723">Serine/threonine-protein kinase</keyword>
<keyword evidence="9" id="KW-1185">Reference proteome</keyword>
<dbReference type="SMART" id="SM00220">
    <property type="entry name" value="S_TKc"/>
    <property type="match status" value="1"/>
</dbReference>
<dbReference type="Gene3D" id="1.10.510.10">
    <property type="entry name" value="Transferase(Phosphotransferase) domain 1"/>
    <property type="match status" value="1"/>
</dbReference>
<dbReference type="GO" id="GO:0004674">
    <property type="term" value="F:protein serine/threonine kinase activity"/>
    <property type="evidence" value="ECO:0007669"/>
    <property type="project" value="UniProtKB-KW"/>
</dbReference>
<keyword evidence="2 5" id="KW-0547">Nucleotide-binding</keyword>
<evidence type="ECO:0000259" key="7">
    <source>
        <dbReference type="PROSITE" id="PS50011"/>
    </source>
</evidence>
<dbReference type="AlphaFoldDB" id="A0A8T0CLH2"/>
<keyword evidence="3" id="KW-0418">Kinase</keyword>
<keyword evidence="1" id="KW-0808">Transferase</keyword>
<evidence type="ECO:0000313" key="9">
    <source>
        <dbReference type="Proteomes" id="UP000806378"/>
    </source>
</evidence>
<feature type="domain" description="Protein kinase" evidence="7">
    <location>
        <begin position="57"/>
        <end position="356"/>
    </location>
</feature>
<evidence type="ECO:0000256" key="3">
    <source>
        <dbReference type="ARBA" id="ARBA00022777"/>
    </source>
</evidence>
<dbReference type="Gramene" id="rna-gnl|WGS:JABURB|Cocit.L3972.1">
    <property type="protein sequence ID" value="cds-KAF7846645.1"/>
    <property type="gene ID" value="gene-BT93_L3972"/>
</dbReference>
<dbReference type="PANTHER" id="PTHR27001">
    <property type="entry name" value="OS01G0253100 PROTEIN"/>
    <property type="match status" value="1"/>
</dbReference>
<name>A0A8T0CLH2_CORYI</name>
<accession>A0A8T0CLH2</accession>
<reference evidence="8" key="1">
    <citation type="submission" date="2020-05" db="EMBL/GenBank/DDBJ databases">
        <title>WGS assembly of Corymbia citriodora subspecies variegata.</title>
        <authorList>
            <person name="Barry K."/>
            <person name="Hundley H."/>
            <person name="Shu S."/>
            <person name="Jenkins J."/>
            <person name="Grimwood J."/>
            <person name="Baten A."/>
        </authorList>
    </citation>
    <scope>NUCLEOTIDE SEQUENCE</scope>
    <source>
        <strain evidence="8">CV2-018</strain>
    </source>
</reference>
<dbReference type="InterPro" id="IPR011009">
    <property type="entry name" value="Kinase-like_dom_sf"/>
</dbReference>
<sequence>MGIVKFLRSKLLNRRRGSDRAAVHADGGESCSGRCGDAAAEAAVKRLEWGEIERITGRFSEVVGEGGFSTVYRGRLHSCGGCSAAAPAAVKVHCGGGERLSLAFKQELDVLLRLKHENIVRLLGYCDDADQGAIILEYVSGGTLHERLHGCSGNNRPTLPWKSRVKIAFQLAQAIEYLHERCTLHIIHGDIKSSNVLLDGDSNCKLCDFGSVKMGFSSMIPLPSSSPSSSPYVRRKNIIMGSPGYTDPVYLRTGIASKKNDIYSFGIVILELMTGLEAFRADKGQVLASMAAHMTKDVDRMDVGEVTNMVDPRLRGDFDMEEARVLIGLARSCLHESTMVRPTASGMVDLMKEKVVSISLTNTNSRHKLCNDL</sequence>
<organism evidence="8 9">
    <name type="scientific">Corymbia citriodora subsp. variegata</name>
    <dbReference type="NCBI Taxonomy" id="360336"/>
    <lineage>
        <taxon>Eukaryota</taxon>
        <taxon>Viridiplantae</taxon>
        <taxon>Streptophyta</taxon>
        <taxon>Embryophyta</taxon>
        <taxon>Tracheophyta</taxon>
        <taxon>Spermatophyta</taxon>
        <taxon>Magnoliopsida</taxon>
        <taxon>eudicotyledons</taxon>
        <taxon>Gunneridae</taxon>
        <taxon>Pentapetalae</taxon>
        <taxon>rosids</taxon>
        <taxon>malvids</taxon>
        <taxon>Myrtales</taxon>
        <taxon>Myrtaceae</taxon>
        <taxon>Myrtoideae</taxon>
        <taxon>Eucalypteae</taxon>
        <taxon>Corymbia</taxon>
    </lineage>
</organism>
<dbReference type="GO" id="GO:0005886">
    <property type="term" value="C:plasma membrane"/>
    <property type="evidence" value="ECO:0007669"/>
    <property type="project" value="TreeGrafter"/>
</dbReference>
<dbReference type="EMBL" id="MU092257">
    <property type="protein sequence ID" value="KAF7846645.1"/>
    <property type="molecule type" value="Genomic_DNA"/>
</dbReference>
<keyword evidence="4 5" id="KW-0067">ATP-binding</keyword>
<dbReference type="PROSITE" id="PS00107">
    <property type="entry name" value="PROTEIN_KINASE_ATP"/>
    <property type="match status" value="1"/>
</dbReference>
<comment type="similarity">
    <text evidence="6">Belongs to the protein kinase superfamily.</text>
</comment>
<evidence type="ECO:0000256" key="5">
    <source>
        <dbReference type="PROSITE-ProRule" id="PRU10141"/>
    </source>
</evidence>
<dbReference type="Gene3D" id="3.30.200.20">
    <property type="entry name" value="Phosphorylase Kinase, domain 1"/>
    <property type="match status" value="1"/>
</dbReference>
<dbReference type="InterPro" id="IPR017441">
    <property type="entry name" value="Protein_kinase_ATP_BS"/>
</dbReference>
<protein>
    <recommendedName>
        <fullName evidence="7">Protein kinase domain-containing protein</fullName>
    </recommendedName>
</protein>
<dbReference type="SUPFAM" id="SSF56112">
    <property type="entry name" value="Protein kinase-like (PK-like)"/>
    <property type="match status" value="1"/>
</dbReference>
<dbReference type="PANTHER" id="PTHR27001:SF585">
    <property type="entry name" value="OS02G0648100 PROTEIN"/>
    <property type="match status" value="1"/>
</dbReference>
<comment type="caution">
    <text evidence="8">The sequence shown here is derived from an EMBL/GenBank/DDBJ whole genome shotgun (WGS) entry which is preliminary data.</text>
</comment>
<evidence type="ECO:0000256" key="6">
    <source>
        <dbReference type="RuleBase" id="RU000304"/>
    </source>
</evidence>
<dbReference type="GO" id="GO:0005524">
    <property type="term" value="F:ATP binding"/>
    <property type="evidence" value="ECO:0007669"/>
    <property type="project" value="UniProtKB-UniRule"/>
</dbReference>
<evidence type="ECO:0000313" key="8">
    <source>
        <dbReference type="EMBL" id="KAF7846645.1"/>
    </source>
</evidence>
<dbReference type="OrthoDB" id="339325at2759"/>
<gene>
    <name evidence="8" type="ORF">BT93_L3972</name>
</gene>
<evidence type="ECO:0000256" key="4">
    <source>
        <dbReference type="ARBA" id="ARBA00022840"/>
    </source>
</evidence>
<dbReference type="Pfam" id="PF00069">
    <property type="entry name" value="Pkinase"/>
    <property type="match status" value="1"/>
</dbReference>
<dbReference type="InterPro" id="IPR000719">
    <property type="entry name" value="Prot_kinase_dom"/>
</dbReference>
<evidence type="ECO:0000256" key="1">
    <source>
        <dbReference type="ARBA" id="ARBA00022679"/>
    </source>
</evidence>
<feature type="binding site" evidence="5">
    <location>
        <position position="91"/>
    </location>
    <ligand>
        <name>ATP</name>
        <dbReference type="ChEBI" id="CHEBI:30616"/>
    </ligand>
</feature>
<evidence type="ECO:0000256" key="2">
    <source>
        <dbReference type="ARBA" id="ARBA00022741"/>
    </source>
</evidence>
<dbReference type="PROSITE" id="PS00108">
    <property type="entry name" value="PROTEIN_KINASE_ST"/>
    <property type="match status" value="1"/>
</dbReference>
<proteinExistence type="inferred from homology"/>